<dbReference type="OrthoDB" id="5191898at2"/>
<dbReference type="AlphaFoldDB" id="A0A1G7SAV9"/>
<keyword evidence="1" id="KW-0812">Transmembrane</keyword>
<sequence length="152" mass="15646">MSAPLRRVRDPQPVGRGWEIALIAITVVLSVVAGGALVGVGLAAAIWGDGWVWPATAGDIPPAVAGLVEGHPGAAYPETQVARMAGPTPTYVVVITCEAVLIVAGALLVSAVVGRSRAARNGMATRRQAEQALGVSGLRAARQVIRPDLHHR</sequence>
<keyword evidence="1" id="KW-1133">Transmembrane helix</keyword>
<dbReference type="Proteomes" id="UP000198863">
    <property type="component" value="Unassembled WGS sequence"/>
</dbReference>
<evidence type="ECO:0000256" key="1">
    <source>
        <dbReference type="SAM" id="Phobius"/>
    </source>
</evidence>
<keyword evidence="1" id="KW-0472">Membrane</keyword>
<proteinExistence type="predicted"/>
<feature type="transmembrane region" description="Helical" evidence="1">
    <location>
        <begin position="91"/>
        <end position="113"/>
    </location>
</feature>
<name>A0A1G7SAV9_9ACTN</name>
<evidence type="ECO:0000313" key="3">
    <source>
        <dbReference type="Proteomes" id="UP000198863"/>
    </source>
</evidence>
<gene>
    <name evidence="2" type="ORF">SAMN05660324_1946</name>
</gene>
<evidence type="ECO:0000313" key="2">
    <source>
        <dbReference type="EMBL" id="SDG20123.1"/>
    </source>
</evidence>
<reference evidence="3" key="1">
    <citation type="submission" date="2016-10" db="EMBL/GenBank/DDBJ databases">
        <authorList>
            <person name="Varghese N."/>
            <person name="Submissions S."/>
        </authorList>
    </citation>
    <scope>NUCLEOTIDE SEQUENCE [LARGE SCALE GENOMIC DNA]</scope>
    <source>
        <strain evidence="3">DSM 44526</strain>
    </source>
</reference>
<keyword evidence="3" id="KW-1185">Reference proteome</keyword>
<accession>A0A1G7SAV9</accession>
<dbReference type="EMBL" id="FNCF01000003">
    <property type="protein sequence ID" value="SDG20123.1"/>
    <property type="molecule type" value="Genomic_DNA"/>
</dbReference>
<protein>
    <submittedName>
        <fullName evidence="2">Uncharacterized protein</fullName>
    </submittedName>
</protein>
<feature type="transmembrane region" description="Helical" evidence="1">
    <location>
        <begin position="20"/>
        <end position="47"/>
    </location>
</feature>
<dbReference type="RefSeq" id="WP_091061976.1">
    <property type="nucleotide sequence ID" value="NZ_FNCF01000003.1"/>
</dbReference>
<organism evidence="2 3">
    <name type="scientific">Klenkia brasiliensis</name>
    <dbReference type="NCBI Taxonomy" id="333142"/>
    <lineage>
        <taxon>Bacteria</taxon>
        <taxon>Bacillati</taxon>
        <taxon>Actinomycetota</taxon>
        <taxon>Actinomycetes</taxon>
        <taxon>Geodermatophilales</taxon>
        <taxon>Geodermatophilaceae</taxon>
        <taxon>Klenkia</taxon>
    </lineage>
</organism>